<dbReference type="Proteomes" id="UP000095300">
    <property type="component" value="Unassembled WGS sequence"/>
</dbReference>
<dbReference type="VEuPathDB" id="VectorBase:SCAU006907"/>
<protein>
    <submittedName>
        <fullName evidence="2">Uncharacterized protein</fullName>
    </submittedName>
</protein>
<name>A0A1I8PCY6_STOCA</name>
<dbReference type="STRING" id="35570.A0A1I8PCY6"/>
<evidence type="ECO:0000313" key="2">
    <source>
        <dbReference type="EnsemblMetazoa" id="SCAU006907-PA"/>
    </source>
</evidence>
<evidence type="ECO:0000313" key="3">
    <source>
        <dbReference type="Proteomes" id="UP000095300"/>
    </source>
</evidence>
<feature type="region of interest" description="Disordered" evidence="1">
    <location>
        <begin position="1"/>
        <end position="22"/>
    </location>
</feature>
<feature type="compositionally biased region" description="Polar residues" evidence="1">
    <location>
        <begin position="313"/>
        <end position="324"/>
    </location>
</feature>
<evidence type="ECO:0000256" key="1">
    <source>
        <dbReference type="SAM" id="MobiDB-lite"/>
    </source>
</evidence>
<feature type="region of interest" description="Disordered" evidence="1">
    <location>
        <begin position="293"/>
        <end position="337"/>
    </location>
</feature>
<feature type="compositionally biased region" description="Low complexity" evidence="1">
    <location>
        <begin position="1"/>
        <end position="13"/>
    </location>
</feature>
<keyword evidence="3" id="KW-1185">Reference proteome</keyword>
<sequence length="367" mass="39716">MPSVGSTPTTSSPALQQQHSTQSLAPLHTTTHLPPQHSSSIALQQQHAKIQQQHSLPLQLQYQVTTTQPSPAGMFISQTAGIISSTAALGNTSSFFNNATSGADISPTSSTASFSSVDTNQTLLNSIANQQQASTAANHSSSSHKASYSSGHSSSSKAVVPSTNRSYRTKYSQFMIITPAVSIDRDFDRTDNLSSNAADNHGFHTAEDDPYFPHNGNIFRFNNLQTSIDSGNSSDSGSFRSNYNPYLHNSRQHLLPKSAPPFYNFSPSSWRWCNLICAAMRCFGAGGGGGAGSGRNRSGLYSSTSFGRPPYQRSRSSGPHTSSKTPHRRLRSYSTSSFTPETAFEHFSAPFKARKTRDEQNNIAYEL</sequence>
<feature type="region of interest" description="Disordered" evidence="1">
    <location>
        <begin position="130"/>
        <end position="162"/>
    </location>
</feature>
<proteinExistence type="predicted"/>
<dbReference type="AlphaFoldDB" id="A0A1I8PCY6"/>
<gene>
    <name evidence="2" type="primary">106081898</name>
</gene>
<feature type="compositionally biased region" description="Low complexity" evidence="1">
    <location>
        <begin position="130"/>
        <end position="156"/>
    </location>
</feature>
<organism evidence="2 3">
    <name type="scientific">Stomoxys calcitrans</name>
    <name type="common">Stable fly</name>
    <name type="synonym">Conops calcitrans</name>
    <dbReference type="NCBI Taxonomy" id="35570"/>
    <lineage>
        <taxon>Eukaryota</taxon>
        <taxon>Metazoa</taxon>
        <taxon>Ecdysozoa</taxon>
        <taxon>Arthropoda</taxon>
        <taxon>Hexapoda</taxon>
        <taxon>Insecta</taxon>
        <taxon>Pterygota</taxon>
        <taxon>Neoptera</taxon>
        <taxon>Endopterygota</taxon>
        <taxon>Diptera</taxon>
        <taxon>Brachycera</taxon>
        <taxon>Muscomorpha</taxon>
        <taxon>Muscoidea</taxon>
        <taxon>Muscidae</taxon>
        <taxon>Stomoxys</taxon>
    </lineage>
</organism>
<accession>A0A1I8PCY6</accession>
<reference evidence="2" key="1">
    <citation type="submission" date="2020-05" db="UniProtKB">
        <authorList>
            <consortium name="EnsemblMetazoa"/>
        </authorList>
    </citation>
    <scope>IDENTIFICATION</scope>
    <source>
        <strain evidence="2">USDA</strain>
    </source>
</reference>
<dbReference type="EnsemblMetazoa" id="SCAU006907-RA">
    <property type="protein sequence ID" value="SCAU006907-PA"/>
    <property type="gene ID" value="SCAU006907"/>
</dbReference>